<protein>
    <submittedName>
        <fullName evidence="1">RING finger protein C2A9.04c</fullName>
    </submittedName>
</protein>
<dbReference type="EMBL" id="CM045769">
    <property type="protein sequence ID" value="KAI7995385.1"/>
    <property type="molecule type" value="Genomic_DNA"/>
</dbReference>
<dbReference type="Proteomes" id="UP001060215">
    <property type="component" value="Chromosome 12"/>
</dbReference>
<comment type="caution">
    <text evidence="1">The sequence shown here is derived from an EMBL/GenBank/DDBJ whole genome shotgun (WGS) entry which is preliminary data.</text>
</comment>
<proteinExistence type="predicted"/>
<name>A0ACC0G348_9ERIC</name>
<gene>
    <name evidence="1" type="ORF">LOK49_LG11G00477</name>
</gene>
<keyword evidence="2" id="KW-1185">Reference proteome</keyword>
<evidence type="ECO:0000313" key="1">
    <source>
        <dbReference type="EMBL" id="KAI7995385.1"/>
    </source>
</evidence>
<sequence length="105" mass="11745">MSATNSARNSFNTNNSENANMHTHNHEAYSREKSGNASRNQTKQVPEEGGFTCTICMDTMKEESSIKCGHIFGKACILKEIRAHKKCPTCKKQVPIGSIRRIYLP</sequence>
<reference evidence="1 2" key="1">
    <citation type="journal article" date="2022" name="Plant J.">
        <title>Chromosome-level genome of Camellia lanceoleosa provides a valuable resource for understanding genome evolution and self-incompatibility.</title>
        <authorList>
            <person name="Gong W."/>
            <person name="Xiao S."/>
            <person name="Wang L."/>
            <person name="Liao Z."/>
            <person name="Chang Y."/>
            <person name="Mo W."/>
            <person name="Hu G."/>
            <person name="Li W."/>
            <person name="Zhao G."/>
            <person name="Zhu H."/>
            <person name="Hu X."/>
            <person name="Ji K."/>
            <person name="Xiang X."/>
            <person name="Song Q."/>
            <person name="Yuan D."/>
            <person name="Jin S."/>
            <person name="Zhang L."/>
        </authorList>
    </citation>
    <scope>NUCLEOTIDE SEQUENCE [LARGE SCALE GENOMIC DNA]</scope>
    <source>
        <strain evidence="1">SQ_2022a</strain>
    </source>
</reference>
<evidence type="ECO:0000313" key="2">
    <source>
        <dbReference type="Proteomes" id="UP001060215"/>
    </source>
</evidence>
<organism evidence="1 2">
    <name type="scientific">Camellia lanceoleosa</name>
    <dbReference type="NCBI Taxonomy" id="1840588"/>
    <lineage>
        <taxon>Eukaryota</taxon>
        <taxon>Viridiplantae</taxon>
        <taxon>Streptophyta</taxon>
        <taxon>Embryophyta</taxon>
        <taxon>Tracheophyta</taxon>
        <taxon>Spermatophyta</taxon>
        <taxon>Magnoliopsida</taxon>
        <taxon>eudicotyledons</taxon>
        <taxon>Gunneridae</taxon>
        <taxon>Pentapetalae</taxon>
        <taxon>asterids</taxon>
        <taxon>Ericales</taxon>
        <taxon>Theaceae</taxon>
        <taxon>Camellia</taxon>
    </lineage>
</organism>
<accession>A0ACC0G348</accession>